<evidence type="ECO:0000313" key="2">
    <source>
        <dbReference type="EMBL" id="KAK8851804.1"/>
    </source>
</evidence>
<keyword evidence="3" id="KW-1185">Reference proteome</keyword>
<accession>A0ABR2HRW5</accession>
<dbReference type="Proteomes" id="UP001390339">
    <property type="component" value="Unassembled WGS sequence"/>
</dbReference>
<dbReference type="EMBL" id="JAPCWZ010000009">
    <property type="protein sequence ID" value="KAK8851804.1"/>
    <property type="molecule type" value="Genomic_DNA"/>
</dbReference>
<sequence length="182" mass="20475">MVVGVPGAHRSAGPAAQHFAIEVYRLMVWCYRVVQVSEEWSVAQGRLHFRRCATTGTEAAETATARNIVATPGIRARIRAGLLEGGGHSAKAIHRRRVSSAPSCRVTVTAVRADKRRAEKGRGWGYDERRQLKHTGSRGKWNEELPTREALLAPRTKRKESLDVQQKYFPTQWERRQQHGPS</sequence>
<feature type="region of interest" description="Disordered" evidence="1">
    <location>
        <begin position="154"/>
        <end position="182"/>
    </location>
</feature>
<feature type="compositionally biased region" description="Basic and acidic residues" evidence="1">
    <location>
        <begin position="173"/>
        <end position="182"/>
    </location>
</feature>
<organism evidence="2 3">
    <name type="scientific">Apiospora arundinis</name>
    <dbReference type="NCBI Taxonomy" id="335852"/>
    <lineage>
        <taxon>Eukaryota</taxon>
        <taxon>Fungi</taxon>
        <taxon>Dikarya</taxon>
        <taxon>Ascomycota</taxon>
        <taxon>Pezizomycotina</taxon>
        <taxon>Sordariomycetes</taxon>
        <taxon>Xylariomycetidae</taxon>
        <taxon>Amphisphaeriales</taxon>
        <taxon>Apiosporaceae</taxon>
        <taxon>Apiospora</taxon>
    </lineage>
</organism>
<proteinExistence type="predicted"/>
<gene>
    <name evidence="2" type="ORF">PGQ11_014283</name>
</gene>
<evidence type="ECO:0000256" key="1">
    <source>
        <dbReference type="SAM" id="MobiDB-lite"/>
    </source>
</evidence>
<name>A0ABR2HRW5_9PEZI</name>
<protein>
    <submittedName>
        <fullName evidence="2">Uncharacterized protein</fullName>
    </submittedName>
</protein>
<comment type="caution">
    <text evidence="2">The sequence shown here is derived from an EMBL/GenBank/DDBJ whole genome shotgun (WGS) entry which is preliminary data.</text>
</comment>
<reference evidence="2 3" key="1">
    <citation type="journal article" date="2024" name="IMA Fungus">
        <title>Apiospora arundinis, a panoply of carbohydrate-active enzymes and secondary metabolites.</title>
        <authorList>
            <person name="Sorensen T."/>
            <person name="Petersen C."/>
            <person name="Muurmann A.T."/>
            <person name="Christiansen J.V."/>
            <person name="Brundto M.L."/>
            <person name="Overgaard C.K."/>
            <person name="Boysen A.T."/>
            <person name="Wollenberg R.D."/>
            <person name="Larsen T.O."/>
            <person name="Sorensen J.L."/>
            <person name="Nielsen K.L."/>
            <person name="Sondergaard T.E."/>
        </authorList>
    </citation>
    <scope>NUCLEOTIDE SEQUENCE [LARGE SCALE GENOMIC DNA]</scope>
    <source>
        <strain evidence="2 3">AAU 773</strain>
    </source>
</reference>
<evidence type="ECO:0000313" key="3">
    <source>
        <dbReference type="Proteomes" id="UP001390339"/>
    </source>
</evidence>